<accession>A0AAN9UD56</accession>
<reference evidence="2 3" key="1">
    <citation type="submission" date="2024-02" db="EMBL/GenBank/DDBJ databases">
        <title>De novo assembly and annotation of 12 fungi associated with fruit tree decline syndrome in Ontario, Canada.</title>
        <authorList>
            <person name="Sulman M."/>
            <person name="Ellouze W."/>
            <person name="Ilyukhin E."/>
        </authorList>
    </citation>
    <scope>NUCLEOTIDE SEQUENCE [LARGE SCALE GENOMIC DNA]</scope>
    <source>
        <strain evidence="2 3">M11/M66-122</strain>
    </source>
</reference>
<name>A0AAN9UD56_9PEZI</name>
<feature type="compositionally biased region" description="Basic and acidic residues" evidence="1">
    <location>
        <begin position="147"/>
        <end position="163"/>
    </location>
</feature>
<gene>
    <name evidence="2" type="ORF">SLS62_009632</name>
</gene>
<evidence type="ECO:0000313" key="3">
    <source>
        <dbReference type="Proteomes" id="UP001320420"/>
    </source>
</evidence>
<sequence length="169" mass="20042">MSPHSHLTPEWIDWQLSRSCPNEVPQQDEEHFDMMIDNYNEYTKGPCIYRRINPNWEYKESVLRKTRGDKLYWHTLYSQYRPELFDWEKALDGKKGQKLRSLAGTSRLDFKECATRKVRLKKQSKEFKEKTDAEVKAYLLQCEKEATEKKDAEKKATEKKAAEGEDVTA</sequence>
<organism evidence="2 3">
    <name type="scientific">Diatrype stigma</name>
    <dbReference type="NCBI Taxonomy" id="117547"/>
    <lineage>
        <taxon>Eukaryota</taxon>
        <taxon>Fungi</taxon>
        <taxon>Dikarya</taxon>
        <taxon>Ascomycota</taxon>
        <taxon>Pezizomycotina</taxon>
        <taxon>Sordariomycetes</taxon>
        <taxon>Xylariomycetidae</taxon>
        <taxon>Xylariales</taxon>
        <taxon>Diatrypaceae</taxon>
        <taxon>Diatrype</taxon>
    </lineage>
</organism>
<dbReference type="Proteomes" id="UP001320420">
    <property type="component" value="Unassembled WGS sequence"/>
</dbReference>
<comment type="caution">
    <text evidence="2">The sequence shown here is derived from an EMBL/GenBank/DDBJ whole genome shotgun (WGS) entry which is preliminary data.</text>
</comment>
<proteinExistence type="predicted"/>
<evidence type="ECO:0000313" key="2">
    <source>
        <dbReference type="EMBL" id="KAK7745751.1"/>
    </source>
</evidence>
<feature type="region of interest" description="Disordered" evidence="1">
    <location>
        <begin position="147"/>
        <end position="169"/>
    </location>
</feature>
<evidence type="ECO:0000256" key="1">
    <source>
        <dbReference type="SAM" id="MobiDB-lite"/>
    </source>
</evidence>
<dbReference type="AlphaFoldDB" id="A0AAN9UD56"/>
<dbReference type="EMBL" id="JAKJXP020000104">
    <property type="protein sequence ID" value="KAK7745751.1"/>
    <property type="molecule type" value="Genomic_DNA"/>
</dbReference>
<keyword evidence="3" id="KW-1185">Reference proteome</keyword>
<protein>
    <submittedName>
        <fullName evidence="2">Uncharacterized protein</fullName>
    </submittedName>
</protein>